<feature type="transmembrane region" description="Helical" evidence="5">
    <location>
        <begin position="197"/>
        <end position="215"/>
    </location>
</feature>
<dbReference type="EMBL" id="JBHMAR010000005">
    <property type="protein sequence ID" value="MFB9735016.1"/>
    <property type="molecule type" value="Genomic_DNA"/>
</dbReference>
<keyword evidence="2 8" id="KW-0418">Kinase</keyword>
<feature type="transmembrane region" description="Helical" evidence="5">
    <location>
        <begin position="158"/>
        <end position="185"/>
    </location>
</feature>
<feature type="transmembrane region" description="Helical" evidence="5">
    <location>
        <begin position="98"/>
        <end position="119"/>
    </location>
</feature>
<dbReference type="Proteomes" id="UP001589703">
    <property type="component" value="Unassembled WGS sequence"/>
</dbReference>
<keyword evidence="3" id="KW-0902">Two-component regulatory system</keyword>
<dbReference type="InterPro" id="IPR011712">
    <property type="entry name" value="Sig_transdc_His_kin_sub3_dim/P"/>
</dbReference>
<evidence type="ECO:0000256" key="5">
    <source>
        <dbReference type="SAM" id="Phobius"/>
    </source>
</evidence>
<sequence length="432" mass="45293">MARHDRTSATAEHDPADAPGGTGPAGTSPAAGAPSAAPAAGAAGRPEGEEDPTGGDAVVVHSRDLPAPRLARTILLVALLSYTVITMLNIAGSGLSPVQMALALAALSAVFGLQLVHSASGSERPLPRRRVVTLTAQALLTYIPILVFHTAWGSMAGFLAASVLLMLPARLAWTLYGLIGLSMVVPPVVDHRPVIDAVYLPQSTLLTGLVIYGLSRLSALIREVVAARGELARMAVTEERLRFARDLHDLLGFSLSAITLKSELIVRLIPTHPARAVEEVEDVLSISRQSLSDVRRVASGMREMSLEQEVTSAESVLRAADIEVSKKVTPVRAGRQADTVLATVLREAVTNLLRHSRAGRCTIEVAEQGGRVRLSVCNDGVDPAYHDPSPHSGSGLGNLRTRIETVGGTLHSEVTGAGTFLLVAEVPASTAA</sequence>
<dbReference type="Pfam" id="PF02518">
    <property type="entry name" value="HATPase_c"/>
    <property type="match status" value="1"/>
</dbReference>
<evidence type="ECO:0000256" key="3">
    <source>
        <dbReference type="ARBA" id="ARBA00023012"/>
    </source>
</evidence>
<dbReference type="Gene3D" id="3.30.565.10">
    <property type="entry name" value="Histidine kinase-like ATPase, C-terminal domain"/>
    <property type="match status" value="1"/>
</dbReference>
<proteinExistence type="predicted"/>
<dbReference type="Gene3D" id="1.20.5.1930">
    <property type="match status" value="1"/>
</dbReference>
<dbReference type="InterPro" id="IPR050482">
    <property type="entry name" value="Sensor_HK_TwoCompSys"/>
</dbReference>
<dbReference type="InterPro" id="IPR036890">
    <property type="entry name" value="HATPase_C_sf"/>
</dbReference>
<evidence type="ECO:0000256" key="1">
    <source>
        <dbReference type="ARBA" id="ARBA00022679"/>
    </source>
</evidence>
<feature type="domain" description="Signal transduction histidine kinase subgroup 3 dimerisation and phosphoacceptor" evidence="7">
    <location>
        <begin position="239"/>
        <end position="305"/>
    </location>
</feature>
<comment type="caution">
    <text evidence="8">The sequence shown here is derived from an EMBL/GenBank/DDBJ whole genome shotgun (WGS) entry which is preliminary data.</text>
</comment>
<dbReference type="RefSeq" id="WP_247472217.1">
    <property type="nucleotide sequence ID" value="NZ_JBHMAR010000005.1"/>
</dbReference>
<evidence type="ECO:0000256" key="2">
    <source>
        <dbReference type="ARBA" id="ARBA00022777"/>
    </source>
</evidence>
<keyword evidence="5" id="KW-1133">Transmembrane helix</keyword>
<feature type="domain" description="Histidine kinase/HSP90-like ATPase" evidence="6">
    <location>
        <begin position="341"/>
        <end position="421"/>
    </location>
</feature>
<dbReference type="CDD" id="cd16917">
    <property type="entry name" value="HATPase_UhpB-NarQ-NarX-like"/>
    <property type="match status" value="1"/>
</dbReference>
<feature type="transmembrane region" description="Helical" evidence="5">
    <location>
        <begin position="73"/>
        <end position="92"/>
    </location>
</feature>
<feature type="compositionally biased region" description="Basic and acidic residues" evidence="4">
    <location>
        <begin position="1"/>
        <end position="16"/>
    </location>
</feature>
<feature type="region of interest" description="Disordered" evidence="4">
    <location>
        <begin position="1"/>
        <end position="58"/>
    </location>
</feature>
<organism evidence="8 9">
    <name type="scientific">Streptomyces thermocoprophilus</name>
    <dbReference type="NCBI Taxonomy" id="78356"/>
    <lineage>
        <taxon>Bacteria</taxon>
        <taxon>Bacillati</taxon>
        <taxon>Actinomycetota</taxon>
        <taxon>Actinomycetes</taxon>
        <taxon>Kitasatosporales</taxon>
        <taxon>Streptomycetaceae</taxon>
        <taxon>Streptomyces</taxon>
    </lineage>
</organism>
<dbReference type="Pfam" id="PF07730">
    <property type="entry name" value="HisKA_3"/>
    <property type="match status" value="1"/>
</dbReference>
<reference evidence="8 9" key="1">
    <citation type="submission" date="2024-09" db="EMBL/GenBank/DDBJ databases">
        <authorList>
            <person name="Sun Q."/>
            <person name="Mori K."/>
        </authorList>
    </citation>
    <scope>NUCLEOTIDE SEQUENCE [LARGE SCALE GENOMIC DNA]</scope>
    <source>
        <strain evidence="8 9">JCM 10918</strain>
    </source>
</reference>
<evidence type="ECO:0000259" key="6">
    <source>
        <dbReference type="Pfam" id="PF02518"/>
    </source>
</evidence>
<evidence type="ECO:0000313" key="9">
    <source>
        <dbReference type="Proteomes" id="UP001589703"/>
    </source>
</evidence>
<accession>A0ABV5VB27</accession>
<gene>
    <name evidence="8" type="ORF">ACFFRO_07705</name>
</gene>
<dbReference type="GO" id="GO:0016301">
    <property type="term" value="F:kinase activity"/>
    <property type="evidence" value="ECO:0007669"/>
    <property type="project" value="UniProtKB-KW"/>
</dbReference>
<dbReference type="InterPro" id="IPR003594">
    <property type="entry name" value="HATPase_dom"/>
</dbReference>
<evidence type="ECO:0000313" key="8">
    <source>
        <dbReference type="EMBL" id="MFB9735016.1"/>
    </source>
</evidence>
<evidence type="ECO:0000256" key="4">
    <source>
        <dbReference type="SAM" id="MobiDB-lite"/>
    </source>
</evidence>
<protein>
    <submittedName>
        <fullName evidence="8">Histidine kinase</fullName>
    </submittedName>
</protein>
<name>A0ABV5VB27_9ACTN</name>
<feature type="transmembrane region" description="Helical" evidence="5">
    <location>
        <begin position="131"/>
        <end position="152"/>
    </location>
</feature>
<dbReference type="PANTHER" id="PTHR24421:SF63">
    <property type="entry name" value="SENSOR HISTIDINE KINASE DESK"/>
    <property type="match status" value="1"/>
</dbReference>
<keyword evidence="1" id="KW-0808">Transferase</keyword>
<evidence type="ECO:0000259" key="7">
    <source>
        <dbReference type="Pfam" id="PF07730"/>
    </source>
</evidence>
<dbReference type="SUPFAM" id="SSF55874">
    <property type="entry name" value="ATPase domain of HSP90 chaperone/DNA topoisomerase II/histidine kinase"/>
    <property type="match status" value="1"/>
</dbReference>
<keyword evidence="5" id="KW-0472">Membrane</keyword>
<dbReference type="PANTHER" id="PTHR24421">
    <property type="entry name" value="NITRATE/NITRITE SENSOR PROTEIN NARX-RELATED"/>
    <property type="match status" value="1"/>
</dbReference>
<keyword evidence="9" id="KW-1185">Reference proteome</keyword>
<feature type="compositionally biased region" description="Low complexity" evidence="4">
    <location>
        <begin position="25"/>
        <end position="44"/>
    </location>
</feature>
<keyword evidence="5" id="KW-0812">Transmembrane</keyword>